<keyword evidence="13" id="KW-1185">Reference proteome</keyword>
<organism evidence="12 13">
    <name type="scientific">Rhizodiscina lignyota</name>
    <dbReference type="NCBI Taxonomy" id="1504668"/>
    <lineage>
        <taxon>Eukaryota</taxon>
        <taxon>Fungi</taxon>
        <taxon>Dikarya</taxon>
        <taxon>Ascomycota</taxon>
        <taxon>Pezizomycotina</taxon>
        <taxon>Dothideomycetes</taxon>
        <taxon>Pleosporomycetidae</taxon>
        <taxon>Aulographales</taxon>
        <taxon>Rhizodiscinaceae</taxon>
        <taxon>Rhizodiscina</taxon>
    </lineage>
</organism>
<feature type="transmembrane region" description="Helical" evidence="11">
    <location>
        <begin position="605"/>
        <end position="623"/>
    </location>
</feature>
<feature type="transmembrane region" description="Helical" evidence="11">
    <location>
        <begin position="845"/>
        <end position="865"/>
    </location>
</feature>
<evidence type="ECO:0000313" key="12">
    <source>
        <dbReference type="EMBL" id="KAF2098760.1"/>
    </source>
</evidence>
<keyword evidence="4" id="KW-0808">Transferase</keyword>
<feature type="transmembrane region" description="Helical" evidence="11">
    <location>
        <begin position="704"/>
        <end position="724"/>
    </location>
</feature>
<keyword evidence="5 11" id="KW-0812">Transmembrane</keyword>
<name>A0A9P4IGA8_9PEZI</name>
<keyword evidence="9 11" id="KW-0472">Membrane</keyword>
<feature type="compositionally biased region" description="Basic and acidic residues" evidence="10">
    <location>
        <begin position="114"/>
        <end position="132"/>
    </location>
</feature>
<evidence type="ECO:0000256" key="11">
    <source>
        <dbReference type="SAM" id="Phobius"/>
    </source>
</evidence>
<feature type="compositionally biased region" description="Polar residues" evidence="10">
    <location>
        <begin position="63"/>
        <end position="85"/>
    </location>
</feature>
<dbReference type="OrthoDB" id="377083at2759"/>
<evidence type="ECO:0000256" key="2">
    <source>
        <dbReference type="ARBA" id="ARBA00010794"/>
    </source>
</evidence>
<feature type="transmembrane region" description="Helical" evidence="11">
    <location>
        <begin position="204"/>
        <end position="223"/>
    </location>
</feature>
<evidence type="ECO:0000256" key="10">
    <source>
        <dbReference type="SAM" id="MobiDB-lite"/>
    </source>
</evidence>
<proteinExistence type="inferred from homology"/>
<dbReference type="EMBL" id="ML978126">
    <property type="protein sequence ID" value="KAF2098760.1"/>
    <property type="molecule type" value="Genomic_DNA"/>
</dbReference>
<comment type="caution">
    <text evidence="12">The sequence shown here is derived from an EMBL/GenBank/DDBJ whole genome shotgun (WGS) entry which is preliminary data.</text>
</comment>
<feature type="region of interest" description="Disordered" evidence="10">
    <location>
        <begin position="561"/>
        <end position="582"/>
    </location>
</feature>
<dbReference type="AlphaFoldDB" id="A0A9P4IGA8"/>
<dbReference type="InterPro" id="IPR032974">
    <property type="entry name" value="Polypren_kinase"/>
</dbReference>
<evidence type="ECO:0000256" key="3">
    <source>
        <dbReference type="ARBA" id="ARBA00012132"/>
    </source>
</evidence>
<dbReference type="GO" id="GO:0005789">
    <property type="term" value="C:endoplasmic reticulum membrane"/>
    <property type="evidence" value="ECO:0007669"/>
    <property type="project" value="UniProtKB-SubCell"/>
</dbReference>
<dbReference type="Proteomes" id="UP000799772">
    <property type="component" value="Unassembled WGS sequence"/>
</dbReference>
<keyword evidence="6" id="KW-0418">Kinase</keyword>
<gene>
    <name evidence="12" type="ORF">NA57DRAFT_39758</name>
</gene>
<feature type="transmembrane region" description="Helical" evidence="11">
    <location>
        <begin position="229"/>
        <end position="249"/>
    </location>
</feature>
<feature type="region of interest" description="Disordered" evidence="10">
    <location>
        <begin position="155"/>
        <end position="186"/>
    </location>
</feature>
<evidence type="ECO:0000256" key="4">
    <source>
        <dbReference type="ARBA" id="ARBA00022679"/>
    </source>
</evidence>
<dbReference type="PANTHER" id="PTHR13205:SF15">
    <property type="entry name" value="DOLICHOL KINASE"/>
    <property type="match status" value="1"/>
</dbReference>
<dbReference type="GO" id="GO:0004168">
    <property type="term" value="F:dolichol kinase activity"/>
    <property type="evidence" value="ECO:0007669"/>
    <property type="project" value="UniProtKB-EC"/>
</dbReference>
<comment type="subcellular location">
    <subcellularLocation>
        <location evidence="1">Endoplasmic reticulum membrane</location>
        <topology evidence="1">Multi-pass membrane protein</topology>
    </subcellularLocation>
</comment>
<feature type="transmembrane region" description="Helical" evidence="11">
    <location>
        <begin position="803"/>
        <end position="824"/>
    </location>
</feature>
<dbReference type="PANTHER" id="PTHR13205">
    <property type="entry name" value="TRANSMEMBRANE PROTEIN 15-RELATED"/>
    <property type="match status" value="1"/>
</dbReference>
<accession>A0A9P4IGA8</accession>
<evidence type="ECO:0000256" key="9">
    <source>
        <dbReference type="ARBA" id="ARBA00023136"/>
    </source>
</evidence>
<feature type="compositionally biased region" description="Basic residues" evidence="10">
    <location>
        <begin position="163"/>
        <end position="173"/>
    </location>
</feature>
<reference evidence="12" key="1">
    <citation type="journal article" date="2020" name="Stud. Mycol.">
        <title>101 Dothideomycetes genomes: a test case for predicting lifestyles and emergence of pathogens.</title>
        <authorList>
            <person name="Haridas S."/>
            <person name="Albert R."/>
            <person name="Binder M."/>
            <person name="Bloem J."/>
            <person name="Labutti K."/>
            <person name="Salamov A."/>
            <person name="Andreopoulos B."/>
            <person name="Baker S."/>
            <person name="Barry K."/>
            <person name="Bills G."/>
            <person name="Bluhm B."/>
            <person name="Cannon C."/>
            <person name="Castanera R."/>
            <person name="Culley D."/>
            <person name="Daum C."/>
            <person name="Ezra D."/>
            <person name="Gonzalez J."/>
            <person name="Henrissat B."/>
            <person name="Kuo A."/>
            <person name="Liang C."/>
            <person name="Lipzen A."/>
            <person name="Lutzoni F."/>
            <person name="Magnuson J."/>
            <person name="Mondo S."/>
            <person name="Nolan M."/>
            <person name="Ohm R."/>
            <person name="Pangilinan J."/>
            <person name="Park H.-J."/>
            <person name="Ramirez L."/>
            <person name="Alfaro M."/>
            <person name="Sun H."/>
            <person name="Tritt A."/>
            <person name="Yoshinaga Y."/>
            <person name="Zwiers L.-H."/>
            <person name="Turgeon B."/>
            <person name="Goodwin S."/>
            <person name="Spatafora J."/>
            <person name="Crous P."/>
            <person name="Grigoriev I."/>
        </authorList>
    </citation>
    <scope>NUCLEOTIDE SEQUENCE</scope>
    <source>
        <strain evidence="12">CBS 133067</strain>
    </source>
</reference>
<comment type="similarity">
    <text evidence="2">Belongs to the polyprenol kinase family.</text>
</comment>
<keyword evidence="8 11" id="KW-1133">Transmembrane helix</keyword>
<feature type="region of interest" description="Disordered" evidence="10">
    <location>
        <begin position="1"/>
        <end position="132"/>
    </location>
</feature>
<feature type="transmembrane region" description="Helical" evidence="11">
    <location>
        <begin position="420"/>
        <end position="444"/>
    </location>
</feature>
<evidence type="ECO:0000256" key="5">
    <source>
        <dbReference type="ARBA" id="ARBA00022692"/>
    </source>
</evidence>
<feature type="transmembrane region" description="Helical" evidence="11">
    <location>
        <begin position="885"/>
        <end position="906"/>
    </location>
</feature>
<sequence>MSSSTNLDVPPAPQQLEESIVQDEEDESGPNADALRLLSRSPHPYAFHRSSSAEFDASAAPDRNNSPRVRTNGSSATLKTPSESGTEADDESYGYGFVRALPAPPLRPNKGLRRSVDHSSFDGARRSSEDIRAEASPWLTPSQLLDEDERARHGSDYFTSSRGVRKRGTAKPRKGADTTSAEEEARVARERIRKKKRAELIRRSVEMMLLGIIAHVLMVLFLNAHASELASGTVVLWVLFALYPIRLLWYNYRRAHGKTKSIFSSIRIPVAFDPAPLFYPTTIPVLVAASLIPSSTKYLLPNIVLSLAALPLQVIPLAYVSGIRNMSHWFISLVPLMISQNTAIPSKLAATMPYNLKASPDDSVSPEIIASLYALHHALLGPLQFVTSTSLLPSELHLLSIALINLLLFSKSPQALILDILLWFGGVTLFVTCGHVIRWGIALARIPKWRLRRAGRIVGMGSSFISALNDALIAKNKHLKDHRDSYHSSDTEPEDDVAQPRNGLSKLDALKAELLSALKTNLLSGEEEGEVKSAVESSGIGTTTLDPTAAASLRKRRNTLPILSRQNSKEEPPSRSNQVRRRRKRSSIVEYFLSLTPEQAAVRKWYYAGYVYAMILAIILGPIRSLVASYALNGYEPFGWAISYLFGNVPALRFATVQHDLESWIPLPPLGDASSSTHIPFPRGIVDMLLTNLGLSPGPATTRLLLTLYCGLVMSVGIITVLLLSPFIEVDTRRKVFHFTMVALLLPAIAVDPCFISLALALVLAIFLLLELLRASQLPPLSKPIAIFLAPYVDGRDLRGPVVVSHIFLLIGCAIPLWLSMAGVERAPTSDEDAWKGWSTQERNLSMLSGVICVGLGDAFASLVGRRFGRHKWPWAGGKSLEGSAAFATAVVGGLIIGKGLLNLVLEGRLIVNDAGGAVFTITKAAIAGSGASLMEAVLTGGNDNVIVPVVLWLLVRAVGL</sequence>
<protein>
    <recommendedName>
        <fullName evidence="3">dolichol kinase</fullName>
        <ecNumber evidence="3">2.7.1.108</ecNumber>
    </recommendedName>
</protein>
<feature type="transmembrane region" description="Helical" evidence="11">
    <location>
        <begin position="298"/>
        <end position="320"/>
    </location>
</feature>
<feature type="transmembrane region" description="Helical" evidence="11">
    <location>
        <begin position="736"/>
        <end position="769"/>
    </location>
</feature>
<evidence type="ECO:0000256" key="7">
    <source>
        <dbReference type="ARBA" id="ARBA00022824"/>
    </source>
</evidence>
<evidence type="ECO:0000256" key="6">
    <source>
        <dbReference type="ARBA" id="ARBA00022777"/>
    </source>
</evidence>
<evidence type="ECO:0000313" key="13">
    <source>
        <dbReference type="Proteomes" id="UP000799772"/>
    </source>
</evidence>
<dbReference type="GO" id="GO:0043048">
    <property type="term" value="P:dolichyl monophosphate biosynthetic process"/>
    <property type="evidence" value="ECO:0007669"/>
    <property type="project" value="TreeGrafter"/>
</dbReference>
<evidence type="ECO:0000256" key="8">
    <source>
        <dbReference type="ARBA" id="ARBA00022989"/>
    </source>
</evidence>
<evidence type="ECO:0000256" key="1">
    <source>
        <dbReference type="ARBA" id="ARBA00004477"/>
    </source>
</evidence>
<keyword evidence="7" id="KW-0256">Endoplasmic reticulum</keyword>
<dbReference type="EC" id="2.7.1.108" evidence="3"/>